<protein>
    <submittedName>
        <fullName evidence="2">DNA damage-binding protein 1</fullName>
    </submittedName>
</protein>
<dbReference type="WBParaSite" id="RSKR_0001001700.1">
    <property type="protein sequence ID" value="RSKR_0001001700.1"/>
    <property type="gene ID" value="RSKR_0001001700"/>
</dbReference>
<evidence type="ECO:0000313" key="2">
    <source>
        <dbReference type="WBParaSite" id="RSKR_0001001700.1"/>
    </source>
</evidence>
<evidence type="ECO:0000313" key="1">
    <source>
        <dbReference type="Proteomes" id="UP000095286"/>
    </source>
</evidence>
<reference evidence="2" key="1">
    <citation type="submission" date="2016-11" db="UniProtKB">
        <authorList>
            <consortium name="WormBaseParasite"/>
        </authorList>
    </citation>
    <scope>IDENTIFICATION</scope>
    <source>
        <strain evidence="2">KR3021</strain>
    </source>
</reference>
<accession>A0AC35UEM7</accession>
<name>A0AC35UEM7_9BILA</name>
<proteinExistence type="predicted"/>
<dbReference type="Proteomes" id="UP000095286">
    <property type="component" value="Unplaced"/>
</dbReference>
<organism evidence="1 2">
    <name type="scientific">Rhabditophanes sp. KR3021</name>
    <dbReference type="NCBI Taxonomy" id="114890"/>
    <lineage>
        <taxon>Eukaryota</taxon>
        <taxon>Metazoa</taxon>
        <taxon>Ecdysozoa</taxon>
        <taxon>Nematoda</taxon>
        <taxon>Chromadorea</taxon>
        <taxon>Rhabditida</taxon>
        <taxon>Tylenchina</taxon>
        <taxon>Panagrolaimomorpha</taxon>
        <taxon>Strongyloidoidea</taxon>
        <taxon>Alloionematidae</taxon>
        <taxon>Rhabditophanes</taxon>
    </lineage>
</organism>
<sequence>MVISTIIEDICGTKDAIITNGPQNSVITITKGKIRVIYGFNLDTGRQYTTSSKTCEIITKPALPDEWKTEQLLLSKEGNFLAIIGSHEVYILGVHFDLVAYALEPEKLKSVYYCEAVPLIKEKYGKKVKIQKVLWAEEESFMKGNGVGVLLRNNVVEIFNASKPAEPGITGDFRPACPTSNNTFGVNNCIETFAWGPMIADDITNGVHYSLFAVDSDGQIHTVSISKGENKQWASNEIRKSTQIHGLTSKNLLMDISDILFLNNTHKSRLPMFAIVTLSGNLIHAVVTPTSQMEWIDGNVSFELFAVESTSFSQFDGKQENGIHLLNDPVSKNHYLLYGSRGVYSVDYTRSVNNLVADIGHHQQEKTATNGLIFHQIFNCSKQVIPHSVGVLPLEKMGISDLPVQTVMLFGLVEDQGLVVHCVNRQLLRADAKLNIHGKPLKISTETENQQPLINEIIDILSQRQILPVFQLDDKSNERTKAQILISAFNVALGNDKILKSSMEKLDQNINSIPGRTVTVAEALEKEHVRISEFYDDLVEIKNNVKLLRDEVCVLSGRLDGVLEKISPSDDVAILSDEIRIYEDLMDFKAKLEEYQESISEMSEEINEKKALFFGETKSFQATPVAQKFMLQKTTQDLENLTTWIKKLKTDADELFA</sequence>